<sequence length="95" mass="10681">MLSHVFVGVTYFERDFGFCAALMGEPHLKLRFRDDAKPWAGWRGTDMPRPLFLVGTPFDGHRAALADYHGAYFRDPDGSKLRVCCHTSSNTPSTC</sequence>
<evidence type="ECO:0000313" key="1">
    <source>
        <dbReference type="EMBL" id="KIQ28845.1"/>
    </source>
</evidence>
<dbReference type="OrthoDB" id="9800438at2"/>
<evidence type="ECO:0000313" key="2">
    <source>
        <dbReference type="Proteomes" id="UP000032067"/>
    </source>
</evidence>
<comment type="caution">
    <text evidence="1">The sequence shown here is derived from an EMBL/GenBank/DDBJ whole genome shotgun (WGS) entry which is preliminary data.</text>
</comment>
<dbReference type="EMBL" id="JXQQ01000047">
    <property type="protein sequence ID" value="KIQ28845.1"/>
    <property type="molecule type" value="Genomic_DNA"/>
</dbReference>
<organism evidence="1 2">
    <name type="scientific">Variovorax paradoxus</name>
    <dbReference type="NCBI Taxonomy" id="34073"/>
    <lineage>
        <taxon>Bacteria</taxon>
        <taxon>Pseudomonadati</taxon>
        <taxon>Pseudomonadota</taxon>
        <taxon>Betaproteobacteria</taxon>
        <taxon>Burkholderiales</taxon>
        <taxon>Comamonadaceae</taxon>
        <taxon>Variovorax</taxon>
    </lineage>
</organism>
<proteinExistence type="predicted"/>
<gene>
    <name evidence="1" type="ORF">RT97_20185</name>
</gene>
<name>A0A0D0MHA0_VARPD</name>
<dbReference type="AlphaFoldDB" id="A0A0D0MHA0"/>
<protein>
    <submittedName>
        <fullName evidence="1">Uncharacterized protein</fullName>
    </submittedName>
</protein>
<accession>A0A0D0MHA0</accession>
<dbReference type="Proteomes" id="UP000032067">
    <property type="component" value="Unassembled WGS sequence"/>
</dbReference>
<reference evidence="1 2" key="1">
    <citation type="submission" date="2014-12" db="EMBL/GenBank/DDBJ databases">
        <title>16Stimator: statistical estimation of ribosomal gene copy numbers from draft genome assemblies.</title>
        <authorList>
            <person name="Perisin M.A."/>
            <person name="Vetter M."/>
            <person name="Gilbert J.A."/>
            <person name="Bergelson J."/>
        </authorList>
    </citation>
    <scope>NUCLEOTIDE SEQUENCE [LARGE SCALE GENOMIC DNA]</scope>
    <source>
        <strain evidence="1 2">MEDvA23</strain>
    </source>
</reference>